<keyword evidence="2 4" id="KW-0732">Signal</keyword>
<dbReference type="RefSeq" id="WP_259315261.1">
    <property type="nucleotide sequence ID" value="NZ_CP087164.1"/>
</dbReference>
<evidence type="ECO:0000313" key="7">
    <source>
        <dbReference type="Proteomes" id="UP001162834"/>
    </source>
</evidence>
<dbReference type="Pfam" id="PF13458">
    <property type="entry name" value="Peripla_BP_6"/>
    <property type="match status" value="1"/>
</dbReference>
<keyword evidence="7" id="KW-1185">Reference proteome</keyword>
<evidence type="ECO:0000256" key="4">
    <source>
        <dbReference type="SAM" id="SignalP"/>
    </source>
</evidence>
<feature type="compositionally biased region" description="Low complexity" evidence="3">
    <location>
        <begin position="46"/>
        <end position="59"/>
    </location>
</feature>
<feature type="domain" description="Leucine-binding protein" evidence="5">
    <location>
        <begin position="64"/>
        <end position="410"/>
    </location>
</feature>
<comment type="similarity">
    <text evidence="1">Belongs to the leucine-binding protein family.</text>
</comment>
<dbReference type="InterPro" id="IPR028082">
    <property type="entry name" value="Peripla_BP_I"/>
</dbReference>
<dbReference type="AlphaFoldDB" id="A0A9E7C0N5"/>
<gene>
    <name evidence="6" type="ORF">DSM104329_01971</name>
</gene>
<name>A0A9E7C0N5_9ACTN</name>
<evidence type="ECO:0000313" key="6">
    <source>
        <dbReference type="EMBL" id="UGS35578.1"/>
    </source>
</evidence>
<evidence type="ECO:0000256" key="1">
    <source>
        <dbReference type="ARBA" id="ARBA00010062"/>
    </source>
</evidence>
<organism evidence="6 7">
    <name type="scientific">Capillimicrobium parvum</name>
    <dbReference type="NCBI Taxonomy" id="2884022"/>
    <lineage>
        <taxon>Bacteria</taxon>
        <taxon>Bacillati</taxon>
        <taxon>Actinomycetota</taxon>
        <taxon>Thermoleophilia</taxon>
        <taxon>Solirubrobacterales</taxon>
        <taxon>Capillimicrobiaceae</taxon>
        <taxon>Capillimicrobium</taxon>
    </lineage>
</organism>
<proteinExistence type="inferred from homology"/>
<dbReference type="PANTHER" id="PTHR30483">
    <property type="entry name" value="LEUCINE-SPECIFIC-BINDING PROTEIN"/>
    <property type="match status" value="1"/>
</dbReference>
<feature type="region of interest" description="Disordered" evidence="3">
    <location>
        <begin position="36"/>
        <end position="65"/>
    </location>
</feature>
<dbReference type="PROSITE" id="PS51257">
    <property type="entry name" value="PROKAR_LIPOPROTEIN"/>
    <property type="match status" value="1"/>
</dbReference>
<reference evidence="6" key="1">
    <citation type="journal article" date="2022" name="Int. J. Syst. Evol. Microbiol.">
        <title>Pseudomonas aegrilactucae sp. nov. and Pseudomonas morbosilactucae sp. nov., pathogens causing bacterial rot of lettuce in Japan.</title>
        <authorList>
            <person name="Sawada H."/>
            <person name="Fujikawa T."/>
            <person name="Satou M."/>
        </authorList>
    </citation>
    <scope>NUCLEOTIDE SEQUENCE</scope>
    <source>
        <strain evidence="6">0166_1</strain>
    </source>
</reference>
<dbReference type="PANTHER" id="PTHR30483:SF6">
    <property type="entry name" value="PERIPLASMIC BINDING PROTEIN OF ABC TRANSPORTER FOR NATURAL AMINO ACIDS"/>
    <property type="match status" value="1"/>
</dbReference>
<dbReference type="InterPro" id="IPR028081">
    <property type="entry name" value="Leu-bd"/>
</dbReference>
<evidence type="ECO:0000259" key="5">
    <source>
        <dbReference type="Pfam" id="PF13458"/>
    </source>
</evidence>
<evidence type="ECO:0000256" key="3">
    <source>
        <dbReference type="SAM" id="MobiDB-lite"/>
    </source>
</evidence>
<dbReference type="InterPro" id="IPR051010">
    <property type="entry name" value="BCAA_transport"/>
</dbReference>
<sequence length="427" mass="44641">MRAVVPRSSQGLQRWLLAMAAIAALAFAVGCGSTDDEGDSGGSGATGATSATSAEQSASNEKDPIVVGMSGSLSGPLNVYDKPLLAAVELAADDINKDGGILGRQVKVVSNDNKTDINLVERQAKALLEKDIDVMIPTCDYDLGGPAAKVANEQGVLAITCAGSPLFGASGIGPLSYNSFPGVPTEGAVLASFAKEKGFKRPYLLEDTSLEYSKNLCKYFEEAWKAISPGDPVVGKDTFVNSDQSIASQVTRLKGNKEAGFVMLCSYLPGGATALRQLRSGGVDLPTLGTIGFDGTAWIEAVPGLSDFYYAAPGAITGDDPNPDINDLFKRIKQKTGEAPPNSYPVMGYSEMQSIARAMEAAGSTDAEAVAAALNKFSDEELLAGPTTYTEDCHIPVGRPMRVMQFDGGKLSFLESIKPESVPEAPC</sequence>
<evidence type="ECO:0000256" key="2">
    <source>
        <dbReference type="ARBA" id="ARBA00022729"/>
    </source>
</evidence>
<feature type="chain" id="PRO_5039241068" evidence="4">
    <location>
        <begin position="29"/>
        <end position="427"/>
    </location>
</feature>
<dbReference type="EMBL" id="CP087164">
    <property type="protein sequence ID" value="UGS35578.1"/>
    <property type="molecule type" value="Genomic_DNA"/>
</dbReference>
<dbReference type="Proteomes" id="UP001162834">
    <property type="component" value="Chromosome"/>
</dbReference>
<dbReference type="SUPFAM" id="SSF53822">
    <property type="entry name" value="Periplasmic binding protein-like I"/>
    <property type="match status" value="1"/>
</dbReference>
<feature type="signal peptide" evidence="4">
    <location>
        <begin position="1"/>
        <end position="28"/>
    </location>
</feature>
<accession>A0A9E7C0N5</accession>
<protein>
    <submittedName>
        <fullName evidence="6">Leu/Ile/Val-binding protein</fullName>
    </submittedName>
</protein>
<dbReference type="KEGG" id="sbae:DSM104329_01971"/>
<dbReference type="Gene3D" id="3.40.50.2300">
    <property type="match status" value="2"/>
</dbReference>